<dbReference type="RefSeq" id="WP_055657367.1">
    <property type="nucleotide sequence ID" value="NZ_CXST01000002.1"/>
</dbReference>
<organism evidence="1 2">
    <name type="scientific">Roseibium aggregatum</name>
    <dbReference type="NCBI Taxonomy" id="187304"/>
    <lineage>
        <taxon>Bacteria</taxon>
        <taxon>Pseudomonadati</taxon>
        <taxon>Pseudomonadota</taxon>
        <taxon>Alphaproteobacteria</taxon>
        <taxon>Hyphomicrobiales</taxon>
        <taxon>Stappiaceae</taxon>
        <taxon>Roseibium</taxon>
    </lineage>
</organism>
<dbReference type="PANTHER" id="PTHR33835">
    <property type="entry name" value="YALI0C07656P"/>
    <property type="match status" value="1"/>
</dbReference>
<dbReference type="STRING" id="187304.B0E33_08315"/>
<dbReference type="Proteomes" id="UP000048926">
    <property type="component" value="Unassembled WGS sequence"/>
</dbReference>
<dbReference type="Pfam" id="PF14234">
    <property type="entry name" value="DUF4336"/>
    <property type="match status" value="1"/>
</dbReference>
<accession>A0A0M6Y4E6</accession>
<dbReference type="SUPFAM" id="SSF56281">
    <property type="entry name" value="Metallo-hydrolase/oxidoreductase"/>
    <property type="match status" value="1"/>
</dbReference>
<evidence type="ECO:0000313" key="2">
    <source>
        <dbReference type="Proteomes" id="UP000048926"/>
    </source>
</evidence>
<reference evidence="2" key="1">
    <citation type="submission" date="2015-07" db="EMBL/GenBank/DDBJ databases">
        <authorList>
            <person name="Rodrigo-Torres Lidia"/>
            <person name="Arahal R.David."/>
        </authorList>
    </citation>
    <scope>NUCLEOTIDE SEQUENCE [LARGE SCALE GENOMIC DNA]</scope>
    <source>
        <strain evidence="2">CECT 4801</strain>
    </source>
</reference>
<keyword evidence="2" id="KW-1185">Reference proteome</keyword>
<dbReference type="EMBL" id="CXST01000002">
    <property type="protein sequence ID" value="CTQ44548.1"/>
    <property type="molecule type" value="Genomic_DNA"/>
</dbReference>
<dbReference type="InterPro" id="IPR025638">
    <property type="entry name" value="DUF4336"/>
</dbReference>
<name>A0A0M6Y4E6_9HYPH</name>
<evidence type="ECO:0008006" key="3">
    <source>
        <dbReference type="Google" id="ProtNLM"/>
    </source>
</evidence>
<proteinExistence type="predicted"/>
<sequence>MLKEFGPEIWIAEGPTVRAAAGFHYPTRMAIIRLSSEGLVVWSPVAFSPELGSAVDALGTVRYIVPPNSLHDTFLAEWQQAYPDAEILAPPGLRKKRPDLVFAGELAGITVPGWQAEIDVVVVPGNRITSEAVLFHRASGTAIFADLLQQFSPGWFKGWRALVARLDLMTRQMPSVPRKFRLAFTNRDAARFAVRQILDWPSKRVLIAHGTPVSENGQAFLRDAFRWLIKS</sequence>
<dbReference type="PANTHER" id="PTHR33835:SF1">
    <property type="entry name" value="METALLO-BETA-LACTAMASE DOMAIN-CONTAINING PROTEIN"/>
    <property type="match status" value="1"/>
</dbReference>
<dbReference type="InterPro" id="IPR036866">
    <property type="entry name" value="RibonucZ/Hydroxyglut_hydro"/>
</dbReference>
<evidence type="ECO:0000313" key="1">
    <source>
        <dbReference type="EMBL" id="CTQ44548.1"/>
    </source>
</evidence>
<dbReference type="AlphaFoldDB" id="A0A0M6Y4E6"/>
<dbReference type="OrthoDB" id="450111at2"/>
<gene>
    <name evidence="1" type="ORF">LAL4801_02992</name>
</gene>
<protein>
    <recommendedName>
        <fullName evidence="3">DUF4336 domain-containing protein</fullName>
    </recommendedName>
</protein>